<feature type="transmembrane region" description="Helical" evidence="1">
    <location>
        <begin position="82"/>
        <end position="103"/>
    </location>
</feature>
<keyword evidence="1" id="KW-0472">Membrane</keyword>
<keyword evidence="3" id="KW-1185">Reference proteome</keyword>
<dbReference type="Gramene" id="TVU45735">
    <property type="protein sequence ID" value="TVU45735"/>
    <property type="gene ID" value="EJB05_05233"/>
</dbReference>
<accession>A0A5J9WCV4</accession>
<dbReference type="PANTHER" id="PTHR15451">
    <property type="entry name" value="ERGOSTEROL BIOSYNTHETIC PROTEIN 28-RELATED"/>
    <property type="match status" value="1"/>
</dbReference>
<sequence length="185" mass="20152">MDAAGKMKRGGVPALGWWLMAVGTVRVGHSWPGFFSPAVVGSATYGGAHVTSVHGRTFAVWTLLSGTLCFLCAFNLGNKPLYAATFLSILYAYGHLLIENLVYHTTTSENLLMYTVIAGTDIDHVDAAPVELPWPSSCQEAALIMLPFRPSTYRDRQKDNVARKSRACHSTLQVQCTCNRGVCKL</sequence>
<protein>
    <recommendedName>
        <fullName evidence="4">Ergosterol biosynthetic protein 28</fullName>
    </recommendedName>
</protein>
<gene>
    <name evidence="2" type="ORF">EJB05_05233</name>
</gene>
<dbReference type="AlphaFoldDB" id="A0A5J9WCV4"/>
<dbReference type="Pfam" id="PF03694">
    <property type="entry name" value="Erg28"/>
    <property type="match status" value="1"/>
</dbReference>
<evidence type="ECO:0000256" key="1">
    <source>
        <dbReference type="SAM" id="Phobius"/>
    </source>
</evidence>
<organism evidence="2 3">
    <name type="scientific">Eragrostis curvula</name>
    <name type="common">weeping love grass</name>
    <dbReference type="NCBI Taxonomy" id="38414"/>
    <lineage>
        <taxon>Eukaryota</taxon>
        <taxon>Viridiplantae</taxon>
        <taxon>Streptophyta</taxon>
        <taxon>Embryophyta</taxon>
        <taxon>Tracheophyta</taxon>
        <taxon>Spermatophyta</taxon>
        <taxon>Magnoliopsida</taxon>
        <taxon>Liliopsida</taxon>
        <taxon>Poales</taxon>
        <taxon>Poaceae</taxon>
        <taxon>PACMAD clade</taxon>
        <taxon>Chloridoideae</taxon>
        <taxon>Eragrostideae</taxon>
        <taxon>Eragrostidinae</taxon>
        <taxon>Eragrostis</taxon>
    </lineage>
</organism>
<dbReference type="PANTHER" id="PTHR15451:SF20">
    <property type="entry name" value="ERGOSTEROL BIOSYNTHETIC PROTEIN 28"/>
    <property type="match status" value="1"/>
</dbReference>
<keyword evidence="1" id="KW-0812">Transmembrane</keyword>
<dbReference type="GO" id="GO:0016020">
    <property type="term" value="C:membrane"/>
    <property type="evidence" value="ECO:0007669"/>
    <property type="project" value="InterPro"/>
</dbReference>
<dbReference type="OrthoDB" id="6485510at2759"/>
<feature type="transmembrane region" description="Helical" evidence="1">
    <location>
        <begin position="58"/>
        <end position="76"/>
    </location>
</feature>
<proteinExistence type="predicted"/>
<reference evidence="2 3" key="1">
    <citation type="journal article" date="2019" name="Sci. Rep.">
        <title>A high-quality genome of Eragrostis curvula grass provides insights into Poaceae evolution and supports new strategies to enhance forage quality.</title>
        <authorList>
            <person name="Carballo J."/>
            <person name="Santos B.A.C.M."/>
            <person name="Zappacosta D."/>
            <person name="Garbus I."/>
            <person name="Selva J.P."/>
            <person name="Gallo C.A."/>
            <person name="Diaz A."/>
            <person name="Albertini E."/>
            <person name="Caccamo M."/>
            <person name="Echenique V."/>
        </authorList>
    </citation>
    <scope>NUCLEOTIDE SEQUENCE [LARGE SCALE GENOMIC DNA]</scope>
    <source>
        <strain evidence="3">cv. Victoria</strain>
        <tissue evidence="2">Leaf</tissue>
    </source>
</reference>
<evidence type="ECO:0000313" key="2">
    <source>
        <dbReference type="EMBL" id="TVU45735.1"/>
    </source>
</evidence>
<feature type="non-terminal residue" evidence="2">
    <location>
        <position position="1"/>
    </location>
</feature>
<dbReference type="GO" id="GO:0030674">
    <property type="term" value="F:protein-macromolecule adaptor activity"/>
    <property type="evidence" value="ECO:0007669"/>
    <property type="project" value="TreeGrafter"/>
</dbReference>
<evidence type="ECO:0000313" key="3">
    <source>
        <dbReference type="Proteomes" id="UP000324897"/>
    </source>
</evidence>
<comment type="caution">
    <text evidence="2">The sequence shown here is derived from an EMBL/GenBank/DDBJ whole genome shotgun (WGS) entry which is preliminary data.</text>
</comment>
<dbReference type="Proteomes" id="UP000324897">
    <property type="component" value="Chromosome 5"/>
</dbReference>
<name>A0A5J9WCV4_9POAL</name>
<dbReference type="EMBL" id="RWGY01000004">
    <property type="protein sequence ID" value="TVU45735.1"/>
    <property type="molecule type" value="Genomic_DNA"/>
</dbReference>
<evidence type="ECO:0008006" key="4">
    <source>
        <dbReference type="Google" id="ProtNLM"/>
    </source>
</evidence>
<dbReference type="InterPro" id="IPR005352">
    <property type="entry name" value="Erg28"/>
</dbReference>
<keyword evidence="1" id="KW-1133">Transmembrane helix</keyword>
<dbReference type="GO" id="GO:0005783">
    <property type="term" value="C:endoplasmic reticulum"/>
    <property type="evidence" value="ECO:0007669"/>
    <property type="project" value="TreeGrafter"/>
</dbReference>